<protein>
    <submittedName>
        <fullName evidence="1">Uncharacterized protein</fullName>
    </submittedName>
</protein>
<dbReference type="AlphaFoldDB" id="A0AAD6WCA3"/>
<dbReference type="EMBL" id="JAQIZT010000002">
    <property type="protein sequence ID" value="KAJ7007475.1"/>
    <property type="molecule type" value="Genomic_DNA"/>
</dbReference>
<evidence type="ECO:0000313" key="1">
    <source>
        <dbReference type="EMBL" id="KAJ7007475.1"/>
    </source>
</evidence>
<accession>A0AAD6WCA3</accession>
<keyword evidence="2" id="KW-1185">Reference proteome</keyword>
<proteinExistence type="predicted"/>
<comment type="caution">
    <text evidence="1">The sequence shown here is derived from an EMBL/GenBank/DDBJ whole genome shotgun (WGS) entry which is preliminary data.</text>
</comment>
<sequence length="97" mass="10613">MGLLQTWLSGRGQGILQKERLVCWTSQIMLQNETFIPKSSNTCLSEPFLLALKYQLLPLMPNLVVMVVVVDEGGDFCGGSGYSCEEVEVSSSRAIGN</sequence>
<gene>
    <name evidence="1" type="ORF">NC653_006496</name>
</gene>
<organism evidence="1 2">
    <name type="scientific">Populus alba x Populus x berolinensis</name>
    <dbReference type="NCBI Taxonomy" id="444605"/>
    <lineage>
        <taxon>Eukaryota</taxon>
        <taxon>Viridiplantae</taxon>
        <taxon>Streptophyta</taxon>
        <taxon>Embryophyta</taxon>
        <taxon>Tracheophyta</taxon>
        <taxon>Spermatophyta</taxon>
        <taxon>Magnoliopsida</taxon>
        <taxon>eudicotyledons</taxon>
        <taxon>Gunneridae</taxon>
        <taxon>Pentapetalae</taxon>
        <taxon>rosids</taxon>
        <taxon>fabids</taxon>
        <taxon>Malpighiales</taxon>
        <taxon>Salicaceae</taxon>
        <taxon>Saliceae</taxon>
        <taxon>Populus</taxon>
    </lineage>
</organism>
<dbReference type="Proteomes" id="UP001164929">
    <property type="component" value="Chromosome 2"/>
</dbReference>
<reference evidence="1" key="1">
    <citation type="journal article" date="2023" name="Mol. Ecol. Resour.">
        <title>Chromosome-level genome assembly of a triploid poplar Populus alba 'Berolinensis'.</title>
        <authorList>
            <person name="Chen S."/>
            <person name="Yu Y."/>
            <person name="Wang X."/>
            <person name="Wang S."/>
            <person name="Zhang T."/>
            <person name="Zhou Y."/>
            <person name="He R."/>
            <person name="Meng N."/>
            <person name="Wang Y."/>
            <person name="Liu W."/>
            <person name="Liu Z."/>
            <person name="Liu J."/>
            <person name="Guo Q."/>
            <person name="Huang H."/>
            <person name="Sederoff R.R."/>
            <person name="Wang G."/>
            <person name="Qu G."/>
            <person name="Chen S."/>
        </authorList>
    </citation>
    <scope>NUCLEOTIDE SEQUENCE</scope>
    <source>
        <strain evidence="1">SC-2020</strain>
    </source>
</reference>
<name>A0AAD6WCA3_9ROSI</name>
<evidence type="ECO:0000313" key="2">
    <source>
        <dbReference type="Proteomes" id="UP001164929"/>
    </source>
</evidence>